<dbReference type="Gene3D" id="3.30.870.10">
    <property type="entry name" value="Endonuclease Chain A"/>
    <property type="match status" value="2"/>
</dbReference>
<reference evidence="11" key="1">
    <citation type="submission" date="2025-08" db="UniProtKB">
        <authorList>
            <consortium name="RefSeq"/>
        </authorList>
    </citation>
    <scope>IDENTIFICATION</scope>
    <source>
        <tissue evidence="11">Gonad</tissue>
    </source>
</reference>
<evidence type="ECO:0000256" key="5">
    <source>
        <dbReference type="ARBA" id="ARBA00022801"/>
    </source>
</evidence>
<dbReference type="PANTHER" id="PTHR12415:SF0">
    <property type="entry name" value="TYROSYL-DNA PHOSPHODIESTERASE 1"/>
    <property type="match status" value="1"/>
</dbReference>
<keyword evidence="5" id="KW-0378">Hydrolase</keyword>
<dbReference type="RefSeq" id="XP_019644920.1">
    <property type="nucleotide sequence ID" value="XM_019789361.1"/>
</dbReference>
<dbReference type="GO" id="GO:0003690">
    <property type="term" value="F:double-stranded DNA binding"/>
    <property type="evidence" value="ECO:0007669"/>
    <property type="project" value="TreeGrafter"/>
</dbReference>
<sequence>MEERQASDKAKALPLLLFVKTKDPFDLDLTDSRYPVGKWDMDAAGVSFLIVPWDRRSAHLDTILRAFKDATCDGKNSKATLEFPRCLTGDIRSHISGMARKCGLGASSSGIGDERFLTVYTSKSQEKRAKTKTPSLTPQQEREAMDMWRSWKDVCGDNKRFSQKEVAEMLSTGRVDPQLRSVYQQWKQQGRNLPTARQQGTRTAQQLFDNIEWVKPESGQVGQVFYNKVHLSESGGSTGGEGSYWTPEAPGSTLVLSQLEAIPTQGLTHAIVCTDTRLSDDSYVMNYFPHSVALSVICPSKGSSSMTRQKLVDCPHHPADRTSAGSPCDCTDKRVVEVIHPRTSHKLHANFCVLRYEAHVRLLVTSAGFSDQAWTRQGQLGWYCDLPLTFSPEVTQQLVWKGEGLEDPHPLASDLGYILHQLEVPQQTVWSVLTGTDFSGVSEYPHPLATDLGYMLHQLEVPQQTVWSVLTGADFSGVSECVRLIPSVPGRVWPRGREISHVGLVKLSELLSQVPWPPGEDPPMTYQTPRVDCISNLWLHSLYSSLAGQGKGLFNRTVGSSISCLMTYQSPRVDYISNLWLHSLYTSLAGQGKGLFNRTVGSSIRRDHLLEAVNHLQVVHPWGVDMDDVSNLPPSSNDIHMSWDGDMWSNLYDSRQGSYRKVAWNANTVMRTCSLSDNKNAGQYGWLLLGSHALTCTSWGEVRSEVRSGQKSSHDPFYLQHSWQLSVVILPRLTNKQGVSKLVAPDLSRWDLPGKAAHLCRCPPGGLPVPLLLKMQQKDKKLWHLTGQVKEVWRNGTTAVALKVPGEVETPSKLPLDEWPGPEAGYEANLHINVALQCGLDQFPPKGWMVDMLACVSRSRDLRLPYLRVVAVLHTWKGEEQPGRYCNVPNCYQHGPKHPQFTGVERHPHEFVVVGLDLDPEEPLRETYPDPKPPPGRDRLIGRLQRANPSPYPPQSGPGSKQDYSLEIEAVWRRYFTGI</sequence>
<feature type="compositionally biased region" description="Basic and acidic residues" evidence="9">
    <location>
        <begin position="922"/>
        <end position="941"/>
    </location>
</feature>
<evidence type="ECO:0000256" key="4">
    <source>
        <dbReference type="ARBA" id="ARBA00022763"/>
    </source>
</evidence>
<dbReference type="GO" id="GO:0003697">
    <property type="term" value="F:single-stranded DNA binding"/>
    <property type="evidence" value="ECO:0007669"/>
    <property type="project" value="TreeGrafter"/>
</dbReference>
<evidence type="ECO:0000256" key="9">
    <source>
        <dbReference type="SAM" id="MobiDB-lite"/>
    </source>
</evidence>
<dbReference type="KEGG" id="bbel:109485694"/>
<comment type="similarity">
    <text evidence="2">Belongs to the tyrosyl-DNA phosphodiesterase family.</text>
</comment>
<evidence type="ECO:0000256" key="1">
    <source>
        <dbReference type="ARBA" id="ARBA00004123"/>
    </source>
</evidence>
<dbReference type="GeneID" id="109485694"/>
<dbReference type="GO" id="GO:0006281">
    <property type="term" value="P:DNA repair"/>
    <property type="evidence" value="ECO:0007669"/>
    <property type="project" value="UniProtKB-KW"/>
</dbReference>
<keyword evidence="3" id="KW-0540">Nuclease</keyword>
<dbReference type="InterPro" id="IPR036867">
    <property type="entry name" value="R3H_dom_sf"/>
</dbReference>
<organism evidence="10 11">
    <name type="scientific">Branchiostoma belcheri</name>
    <name type="common">Amphioxus</name>
    <dbReference type="NCBI Taxonomy" id="7741"/>
    <lineage>
        <taxon>Eukaryota</taxon>
        <taxon>Metazoa</taxon>
        <taxon>Chordata</taxon>
        <taxon>Cephalochordata</taxon>
        <taxon>Leptocardii</taxon>
        <taxon>Amphioxiformes</taxon>
        <taxon>Branchiostomatidae</taxon>
        <taxon>Branchiostoma</taxon>
    </lineage>
</organism>
<evidence type="ECO:0000256" key="7">
    <source>
        <dbReference type="ARBA" id="ARBA00023204"/>
    </source>
</evidence>
<keyword evidence="10" id="KW-1185">Reference proteome</keyword>
<proteinExistence type="inferred from homology"/>
<dbReference type="SUPFAM" id="SSF56024">
    <property type="entry name" value="Phospholipase D/nuclease"/>
    <property type="match status" value="2"/>
</dbReference>
<keyword evidence="7" id="KW-0234">DNA repair</keyword>
<dbReference type="PANTHER" id="PTHR12415">
    <property type="entry name" value="TYROSYL-DNA PHOSPHODIESTERASE 1"/>
    <property type="match status" value="1"/>
</dbReference>
<feature type="region of interest" description="Disordered" evidence="9">
    <location>
        <begin position="921"/>
        <end position="963"/>
    </location>
</feature>
<dbReference type="GO" id="GO:0017005">
    <property type="term" value="F:3'-tyrosyl-DNA phosphodiesterase activity"/>
    <property type="evidence" value="ECO:0007669"/>
    <property type="project" value="TreeGrafter"/>
</dbReference>
<evidence type="ECO:0000313" key="11">
    <source>
        <dbReference type="RefSeq" id="XP_019644920.1"/>
    </source>
</evidence>
<dbReference type="OrthoDB" id="29523at2759"/>
<gene>
    <name evidence="11" type="primary">LOC109485694</name>
</gene>
<keyword evidence="4" id="KW-0227">DNA damage</keyword>
<evidence type="ECO:0000256" key="3">
    <source>
        <dbReference type="ARBA" id="ARBA00022722"/>
    </source>
</evidence>
<name>A0A6P4ZUR3_BRABE</name>
<dbReference type="InterPro" id="IPR010347">
    <property type="entry name" value="Tdp1"/>
</dbReference>
<protein>
    <submittedName>
        <fullName evidence="11">Uncharacterized protein LOC109485694</fullName>
    </submittedName>
</protein>
<keyword evidence="6" id="KW-0269">Exonuclease</keyword>
<dbReference type="AlphaFoldDB" id="A0A6P4ZUR3"/>
<keyword evidence="8" id="KW-0539">Nucleus</keyword>
<dbReference type="Gene3D" id="3.30.1370.50">
    <property type="entry name" value="R3H-like domain"/>
    <property type="match status" value="1"/>
</dbReference>
<accession>A0A6P4ZUR3</accession>
<evidence type="ECO:0000256" key="6">
    <source>
        <dbReference type="ARBA" id="ARBA00022839"/>
    </source>
</evidence>
<evidence type="ECO:0000313" key="10">
    <source>
        <dbReference type="Proteomes" id="UP000515135"/>
    </source>
</evidence>
<comment type="subcellular location">
    <subcellularLocation>
        <location evidence="1">Nucleus</location>
    </subcellularLocation>
</comment>
<dbReference type="Proteomes" id="UP000515135">
    <property type="component" value="Unplaced"/>
</dbReference>
<dbReference type="GO" id="GO:0004527">
    <property type="term" value="F:exonuclease activity"/>
    <property type="evidence" value="ECO:0007669"/>
    <property type="project" value="UniProtKB-KW"/>
</dbReference>
<dbReference type="Pfam" id="PF06087">
    <property type="entry name" value="Tyr-DNA_phospho"/>
    <property type="match status" value="1"/>
</dbReference>
<evidence type="ECO:0000256" key="8">
    <source>
        <dbReference type="ARBA" id="ARBA00023242"/>
    </source>
</evidence>
<evidence type="ECO:0000256" key="2">
    <source>
        <dbReference type="ARBA" id="ARBA00010205"/>
    </source>
</evidence>
<dbReference type="GO" id="GO:0005634">
    <property type="term" value="C:nucleus"/>
    <property type="evidence" value="ECO:0007669"/>
    <property type="project" value="UniProtKB-SubCell"/>
</dbReference>